<evidence type="ECO:0000256" key="3">
    <source>
        <dbReference type="ARBA" id="ARBA00010199"/>
    </source>
</evidence>
<feature type="transmembrane region" description="Helical" evidence="13">
    <location>
        <begin position="174"/>
        <end position="194"/>
    </location>
</feature>
<feature type="transmembrane region" description="Helical" evidence="13">
    <location>
        <begin position="21"/>
        <end position="40"/>
    </location>
</feature>
<keyword evidence="15" id="KW-1185">Reference proteome</keyword>
<comment type="function">
    <text evidence="1">Multidrug efflux pump.</text>
</comment>
<feature type="transmembrane region" description="Helical" evidence="13">
    <location>
        <begin position="206"/>
        <end position="231"/>
    </location>
</feature>
<dbReference type="GO" id="GO:0006811">
    <property type="term" value="P:monoatomic ion transport"/>
    <property type="evidence" value="ECO:0007669"/>
    <property type="project" value="UniProtKB-KW"/>
</dbReference>
<dbReference type="NCBIfam" id="TIGR00797">
    <property type="entry name" value="matE"/>
    <property type="match status" value="1"/>
</dbReference>
<evidence type="ECO:0000313" key="14">
    <source>
        <dbReference type="EMBL" id="SEI81678.1"/>
    </source>
</evidence>
<keyword evidence="5" id="KW-0813">Transport</keyword>
<evidence type="ECO:0000256" key="11">
    <source>
        <dbReference type="ARBA" id="ARBA00023136"/>
    </source>
</evidence>
<evidence type="ECO:0000256" key="13">
    <source>
        <dbReference type="SAM" id="Phobius"/>
    </source>
</evidence>
<dbReference type="Proteomes" id="UP000183028">
    <property type="component" value="Unassembled WGS sequence"/>
</dbReference>
<dbReference type="GO" id="GO:0005886">
    <property type="term" value="C:plasma membrane"/>
    <property type="evidence" value="ECO:0007669"/>
    <property type="project" value="UniProtKB-SubCell"/>
</dbReference>
<evidence type="ECO:0000256" key="10">
    <source>
        <dbReference type="ARBA" id="ARBA00023065"/>
    </source>
</evidence>
<sequence length="466" mass="50365">MQKELLLKLRNGDKLTLKDSIKLTIQISLPAIMSQISTIIMEYADASMVGRLGAHDSASIGLVSSSTWLIGGLLNAASLGFSVQLAHRIGAKDNKEARNIMKIGLLSTMLFSIVMLLIAISIAKWLPSWLGGNKAIIDHASLYFLIFACQLPFQQLNNVAGGMLQASGNMKTPSLLNILMCLLNIFFNLLLIFPSGTVGSLPGWNLGVAGAALGTALSQAIISLIMLYWLLRRSDLLKLRKGEKMHFSKGYFISAFRIALPVALEQIAQDGAQIVSTRIVAPLGTKAIAANSFSVTAESLCYMPGYGIGVAATTMIGQSIGAKREDLTYRLGWLVTILGMAVMSITGILMYIFAPFMLATLTPHPSIQMLGVRVLRIEAFAEPLFAASIVATGVLRGTGDTMIPSLFNLVSMWLVRLPLATLLSPKIGLVGVWSAMAIELSVRGILFLWRLSKRNWSTKEVIIAHS</sequence>
<dbReference type="AlphaFoldDB" id="A0A1H6TNS3"/>
<accession>A0A1H6TNS3</accession>
<reference evidence="15" key="1">
    <citation type="submission" date="2016-10" db="EMBL/GenBank/DDBJ databases">
        <authorList>
            <person name="Varghese N."/>
            <person name="Submissions S."/>
        </authorList>
    </citation>
    <scope>NUCLEOTIDE SEQUENCE [LARGE SCALE GENOMIC DNA]</scope>
    <source>
        <strain evidence="15">DSM 20406</strain>
    </source>
</reference>
<dbReference type="PIRSF" id="PIRSF006603">
    <property type="entry name" value="DinF"/>
    <property type="match status" value="1"/>
</dbReference>
<dbReference type="InterPro" id="IPR048279">
    <property type="entry name" value="MdtK-like"/>
</dbReference>
<evidence type="ECO:0000256" key="6">
    <source>
        <dbReference type="ARBA" id="ARBA00022449"/>
    </source>
</evidence>
<name>A0A1H6TNS3_9FIRM</name>
<dbReference type="InterPro" id="IPR002528">
    <property type="entry name" value="MATE_fam"/>
</dbReference>
<evidence type="ECO:0000313" key="15">
    <source>
        <dbReference type="Proteomes" id="UP000183028"/>
    </source>
</evidence>
<feature type="transmembrane region" description="Helical" evidence="13">
    <location>
        <begin position="331"/>
        <end position="354"/>
    </location>
</feature>
<evidence type="ECO:0000256" key="8">
    <source>
        <dbReference type="ARBA" id="ARBA00022692"/>
    </source>
</evidence>
<dbReference type="GO" id="GO:0015297">
    <property type="term" value="F:antiporter activity"/>
    <property type="evidence" value="ECO:0007669"/>
    <property type="project" value="UniProtKB-KW"/>
</dbReference>
<dbReference type="RefSeq" id="WP_074732131.1">
    <property type="nucleotide sequence ID" value="NZ_CADABK010000020.1"/>
</dbReference>
<protein>
    <recommendedName>
        <fullName evidence="4">Probable multidrug resistance protein NorM</fullName>
    </recommendedName>
    <alternativeName>
        <fullName evidence="12">Multidrug-efflux transporter</fullName>
    </alternativeName>
</protein>
<evidence type="ECO:0000256" key="4">
    <source>
        <dbReference type="ARBA" id="ARBA00020268"/>
    </source>
</evidence>
<evidence type="ECO:0000256" key="9">
    <source>
        <dbReference type="ARBA" id="ARBA00022989"/>
    </source>
</evidence>
<keyword evidence="9 13" id="KW-1133">Transmembrane helix</keyword>
<dbReference type="Pfam" id="PF01554">
    <property type="entry name" value="MatE"/>
    <property type="match status" value="2"/>
</dbReference>
<dbReference type="OrthoDB" id="9806302at2"/>
<feature type="transmembrane region" description="Helical" evidence="13">
    <location>
        <begin position="60"/>
        <end position="83"/>
    </location>
</feature>
<evidence type="ECO:0000256" key="1">
    <source>
        <dbReference type="ARBA" id="ARBA00003408"/>
    </source>
</evidence>
<keyword evidence="11 13" id="KW-0472">Membrane</keyword>
<proteinExistence type="inferred from homology"/>
<dbReference type="InterPro" id="IPR050222">
    <property type="entry name" value="MATE_MdtK"/>
</dbReference>
<evidence type="ECO:0000256" key="2">
    <source>
        <dbReference type="ARBA" id="ARBA00004651"/>
    </source>
</evidence>
<comment type="similarity">
    <text evidence="3">Belongs to the multi antimicrobial extrusion (MATE) (TC 2.A.66.1) family.</text>
</comment>
<keyword evidence="10" id="KW-0406">Ion transport</keyword>
<dbReference type="EMBL" id="FNYK01000026">
    <property type="protein sequence ID" value="SEI81678.1"/>
    <property type="molecule type" value="Genomic_DNA"/>
</dbReference>
<dbReference type="GO" id="GO:0042910">
    <property type="term" value="F:xenobiotic transmembrane transporter activity"/>
    <property type="evidence" value="ECO:0007669"/>
    <property type="project" value="InterPro"/>
</dbReference>
<organism evidence="14 15">
    <name type="scientific">Sharpea azabuensis</name>
    <dbReference type="NCBI Taxonomy" id="322505"/>
    <lineage>
        <taxon>Bacteria</taxon>
        <taxon>Bacillati</taxon>
        <taxon>Bacillota</taxon>
        <taxon>Erysipelotrichia</taxon>
        <taxon>Erysipelotrichales</taxon>
        <taxon>Coprobacillaceae</taxon>
        <taxon>Sharpea</taxon>
    </lineage>
</organism>
<feature type="transmembrane region" description="Helical" evidence="13">
    <location>
        <begin position="430"/>
        <end position="449"/>
    </location>
</feature>
<evidence type="ECO:0000256" key="7">
    <source>
        <dbReference type="ARBA" id="ARBA00022475"/>
    </source>
</evidence>
<keyword evidence="7" id="KW-1003">Cell membrane</keyword>
<evidence type="ECO:0000256" key="12">
    <source>
        <dbReference type="ARBA" id="ARBA00031636"/>
    </source>
</evidence>
<feature type="transmembrane region" description="Helical" evidence="13">
    <location>
        <begin position="135"/>
        <end position="153"/>
    </location>
</feature>
<comment type="subcellular location">
    <subcellularLocation>
        <location evidence="2">Cell membrane</location>
        <topology evidence="2">Multi-pass membrane protein</topology>
    </subcellularLocation>
</comment>
<dbReference type="PANTHER" id="PTHR43298">
    <property type="entry name" value="MULTIDRUG RESISTANCE PROTEIN NORM-RELATED"/>
    <property type="match status" value="1"/>
</dbReference>
<keyword evidence="6" id="KW-0050">Antiport</keyword>
<keyword evidence="8 13" id="KW-0812">Transmembrane</keyword>
<dbReference type="PANTHER" id="PTHR43298:SF2">
    <property type="entry name" value="FMN_FAD EXPORTER YEEO-RELATED"/>
    <property type="match status" value="1"/>
</dbReference>
<dbReference type="eggNOG" id="COG0534">
    <property type="taxonomic scope" value="Bacteria"/>
</dbReference>
<dbReference type="CDD" id="cd13137">
    <property type="entry name" value="MATE_NorM_like"/>
    <property type="match status" value="1"/>
</dbReference>
<feature type="transmembrane region" description="Helical" evidence="13">
    <location>
        <begin position="103"/>
        <end position="123"/>
    </location>
</feature>
<dbReference type="STRING" id="322505.SAMN04487836_10691"/>
<evidence type="ECO:0000256" key="5">
    <source>
        <dbReference type="ARBA" id="ARBA00022448"/>
    </source>
</evidence>
<gene>
    <name evidence="14" type="ORF">SAMN04487834_10266</name>
</gene>